<dbReference type="HOGENOM" id="CLU_1502339_0_0_11"/>
<dbReference type="EMBL" id="CP000432">
    <property type="protein sequence ID" value="ABG99226.1"/>
    <property type="molecule type" value="Genomic_DNA"/>
</dbReference>
<dbReference type="Proteomes" id="UP000008710">
    <property type="component" value="Plasmid pRHL2"/>
</dbReference>
<dbReference type="Proteomes" id="UP000008710">
    <property type="component" value="Plasmid pRHL1"/>
</dbReference>
<evidence type="ECO:0000313" key="3">
    <source>
        <dbReference type="EMBL" id="ABH00386.1"/>
    </source>
</evidence>
<dbReference type="AlphaFoldDB" id="Q0RWF0"/>
<keyword evidence="3" id="KW-0614">Plasmid</keyword>
<name>Q0RWF0_RHOJR</name>
<evidence type="ECO:0000313" key="2">
    <source>
        <dbReference type="EMBL" id="ABG99226.1"/>
    </source>
</evidence>
<geneLocation type="plasmid" evidence="3 4">
    <name>pRHL2</name>
</geneLocation>
<accession>Q0RWF0</accession>
<geneLocation type="plasmid" evidence="2 4">
    <name>pRHL1</name>
</geneLocation>
<reference evidence="4" key="1">
    <citation type="journal article" date="2006" name="Proc. Natl. Acad. Sci. U.S.A.">
        <title>The complete genome of Rhodococcus sp. RHA1 provides insights into a catabolic powerhouse.</title>
        <authorList>
            <person name="McLeod M.P."/>
            <person name="Warren R.L."/>
            <person name="Hsiao W.W.L."/>
            <person name="Araki N."/>
            <person name="Myhre M."/>
            <person name="Fernandes C."/>
            <person name="Miyazawa D."/>
            <person name="Wong W."/>
            <person name="Lillquist A.L."/>
            <person name="Wang D."/>
            <person name="Dosanjh M."/>
            <person name="Hara H."/>
            <person name="Petrescu A."/>
            <person name="Morin R.D."/>
            <person name="Yang G."/>
            <person name="Stott J.M."/>
            <person name="Schein J.E."/>
            <person name="Shin H."/>
            <person name="Smailus D."/>
            <person name="Siddiqui A.S."/>
            <person name="Marra M.A."/>
            <person name="Jones S.J.M."/>
            <person name="Holt R."/>
            <person name="Brinkman F.S.L."/>
            <person name="Miyauchi K."/>
            <person name="Fukuda M."/>
            <person name="Davies J.E."/>
            <person name="Mohn W.W."/>
            <person name="Eltis L.D."/>
        </authorList>
    </citation>
    <scope>NUCLEOTIDE SEQUENCE [LARGE SCALE GENOMIC DNA]</scope>
    <source>
        <strain evidence="4">RHA1</strain>
    </source>
</reference>
<feature type="region of interest" description="Disordered" evidence="1">
    <location>
        <begin position="1"/>
        <end position="27"/>
    </location>
</feature>
<sequence length="179" mass="20263">MGSGRPPTPTFSWECKPVNKPGAGARPWKGHALLLRARRSEFRIPSTEAPRRPARGEFRRDWRTNKVEPELEEIPDDDHELVIDRVAAIDVAKAAGKVVGRQRRPIPVAGAHVTVASARRGRRRPRWWRARYSSWSAICRIVLRRILPERVLSSACTTVSDASGNHRYIRLPLVCRLPG</sequence>
<dbReference type="KEGG" id="rha:RHA1_ro08181"/>
<dbReference type="KEGG" id="rha:RHA1_ro10193"/>
<reference evidence="3" key="2">
    <citation type="submission" date="2006-07" db="EMBL/GenBank/DDBJ databases">
        <authorList>
            <person name="McLeod M.P."/>
            <person name="Warren R.L."/>
            <person name="Araki N."/>
            <person name="Hsiao W.W.L."/>
            <person name="Myhre M."/>
            <person name="Fernandes C."/>
            <person name="Miyazawa D."/>
            <person name="Wong W."/>
            <person name="Lillquist A.L."/>
            <person name="Wang D."/>
            <person name="Dosanjh M."/>
            <person name="Petrescu A."/>
            <person name="Morin R.D."/>
            <person name="Yang G."/>
            <person name="Stott J.M."/>
            <person name="Schein J.E."/>
            <person name="Shin H."/>
            <person name="Smailus D."/>
            <person name="Siddiqui A.S."/>
            <person name="Marra M.A."/>
            <person name="Jones S.J.M."/>
            <person name="Holt R."/>
            <person name="Brinkman F.S.L."/>
            <person name="Miyauchi K."/>
            <person name="Fukuda M."/>
            <person name="Davies J.E."/>
            <person name="Mohn W.W."/>
            <person name="Eltis L.D."/>
        </authorList>
    </citation>
    <scope>NUCLEOTIDE SEQUENCE</scope>
    <source>
        <strain evidence="3">RHA1</strain>
        <plasmid evidence="2">pRHL1</plasmid>
        <plasmid evidence="3">pRHL2</plasmid>
    </source>
</reference>
<evidence type="ECO:0000313" key="4">
    <source>
        <dbReference type="Proteomes" id="UP000008710"/>
    </source>
</evidence>
<dbReference type="EMBL" id="CP000433">
    <property type="protein sequence ID" value="ABH00386.1"/>
    <property type="molecule type" value="Genomic_DNA"/>
</dbReference>
<gene>
    <name evidence="2" type="ordered locus">RHA1_ro08181</name>
    <name evidence="3" type="ordered locus">RHA1_ro10193</name>
</gene>
<protein>
    <submittedName>
        <fullName evidence="3">Uncharacterized protein</fullName>
    </submittedName>
</protein>
<organism evidence="3 4">
    <name type="scientific">Rhodococcus jostii (strain RHA1)</name>
    <dbReference type="NCBI Taxonomy" id="101510"/>
    <lineage>
        <taxon>Bacteria</taxon>
        <taxon>Bacillati</taxon>
        <taxon>Actinomycetota</taxon>
        <taxon>Actinomycetes</taxon>
        <taxon>Mycobacteriales</taxon>
        <taxon>Nocardiaceae</taxon>
        <taxon>Rhodococcus</taxon>
    </lineage>
</organism>
<evidence type="ECO:0000256" key="1">
    <source>
        <dbReference type="SAM" id="MobiDB-lite"/>
    </source>
</evidence>
<reference evidence="3" key="3">
    <citation type="journal article" date="2010" name="J. Bacteriol.">
        <title>Dual two-component regulatory systems are involved in aromatic compound degradation in a polychlorinated-biphenyl degrader, Rhodococcus jostii RHA1.</title>
        <authorList>
            <person name="Takeda H."/>
            <person name="Shimodaira J."/>
            <person name="Yukawa K."/>
            <person name="Hara N."/>
            <person name="Kasai D."/>
            <person name="Miyauchi K."/>
            <person name="Masai E."/>
            <person name="Fukuda M."/>
        </authorList>
    </citation>
    <scope>NUCLEOTIDE SEQUENCE</scope>
    <source>
        <strain evidence="3">RHA1</strain>
        <plasmid evidence="3">pRHL2</plasmid>
    </source>
</reference>
<proteinExistence type="predicted"/>